<organism evidence="7 8">
    <name type="scientific">Mycena sanguinolenta</name>
    <dbReference type="NCBI Taxonomy" id="230812"/>
    <lineage>
        <taxon>Eukaryota</taxon>
        <taxon>Fungi</taxon>
        <taxon>Dikarya</taxon>
        <taxon>Basidiomycota</taxon>
        <taxon>Agaricomycotina</taxon>
        <taxon>Agaricomycetes</taxon>
        <taxon>Agaricomycetidae</taxon>
        <taxon>Agaricales</taxon>
        <taxon>Marasmiineae</taxon>
        <taxon>Mycenaceae</taxon>
        <taxon>Mycena</taxon>
    </lineage>
</organism>
<keyword evidence="2" id="KW-0285">Flavoprotein</keyword>
<dbReference type="EMBL" id="JACAZH010000002">
    <property type="protein sequence ID" value="KAF7374539.1"/>
    <property type="molecule type" value="Genomic_DNA"/>
</dbReference>
<evidence type="ECO:0000256" key="5">
    <source>
        <dbReference type="ARBA" id="ARBA00023033"/>
    </source>
</evidence>
<sequence>MSGDSSNPGILQVSVVGGGIAGLTAALALRRNGHYVQIFEASEAKTEIGAALGVSPNALLVLDHLGISKENLKGVPFHGGVFIDPESGESTVSRWPMAGDIINRAYVVIGAIYTGNSSVPRQAKAEGPPVKLRFGARVTACDPENGTISLNSGEIVRADLILGADGGGHSVIRTHVVGEVQKMTYSGVACFRTVFEFPERPELRWLTEEIAGPRTFASKEGPFRMLLIYPCRDGKLLNFVGFYDDPMQDLNEWSPKASREDIIARFQGFHPKFLSVLDLPPHSEILKWRLGVLPLLPTWIRGRAALVGDAAHASLPFLGQGAAMAIEDAGAIGCLFPAGTRPKDVPERLKAYQDIRKERGEFVNTGSVEQLQHMRSGGSFGRINTVGMARLYSYDTIKTAQQCYQERFGNNLPANFVHSRL</sequence>
<evidence type="ECO:0000259" key="6">
    <source>
        <dbReference type="Pfam" id="PF01494"/>
    </source>
</evidence>
<name>A0A8H6ZC39_9AGAR</name>
<feature type="domain" description="FAD-binding" evidence="6">
    <location>
        <begin position="12"/>
        <end position="361"/>
    </location>
</feature>
<dbReference type="InterPro" id="IPR002938">
    <property type="entry name" value="FAD-bd"/>
</dbReference>
<evidence type="ECO:0000256" key="2">
    <source>
        <dbReference type="ARBA" id="ARBA00022630"/>
    </source>
</evidence>
<comment type="caution">
    <text evidence="7">The sequence shown here is derived from an EMBL/GenBank/DDBJ whole genome shotgun (WGS) entry which is preliminary data.</text>
</comment>
<proteinExistence type="inferred from homology"/>
<evidence type="ECO:0000256" key="3">
    <source>
        <dbReference type="ARBA" id="ARBA00022827"/>
    </source>
</evidence>
<accession>A0A8H6ZC39</accession>
<protein>
    <submittedName>
        <fullName evidence="7">FAD/NAD(P)-binding domain-containing protein</fullName>
    </submittedName>
</protein>
<dbReference type="Gene3D" id="3.50.50.60">
    <property type="entry name" value="FAD/NAD(P)-binding domain"/>
    <property type="match status" value="1"/>
</dbReference>
<gene>
    <name evidence="7" type="ORF">MSAN_00338500</name>
</gene>
<evidence type="ECO:0000313" key="8">
    <source>
        <dbReference type="Proteomes" id="UP000623467"/>
    </source>
</evidence>
<dbReference type="SUPFAM" id="SSF51905">
    <property type="entry name" value="FAD/NAD(P)-binding domain"/>
    <property type="match status" value="1"/>
</dbReference>
<dbReference type="OrthoDB" id="9993796at2759"/>
<dbReference type="Proteomes" id="UP000623467">
    <property type="component" value="Unassembled WGS sequence"/>
</dbReference>
<dbReference type="SUPFAM" id="SSF54373">
    <property type="entry name" value="FAD-linked reductases, C-terminal domain"/>
    <property type="match status" value="1"/>
</dbReference>
<evidence type="ECO:0000256" key="4">
    <source>
        <dbReference type="ARBA" id="ARBA00023002"/>
    </source>
</evidence>
<dbReference type="PRINTS" id="PR00420">
    <property type="entry name" value="RNGMNOXGNASE"/>
</dbReference>
<dbReference type="InterPro" id="IPR036188">
    <property type="entry name" value="FAD/NAD-bd_sf"/>
</dbReference>
<dbReference type="PANTHER" id="PTHR13789:SF309">
    <property type="entry name" value="PUTATIVE (AFU_ORTHOLOGUE AFUA_6G14510)-RELATED"/>
    <property type="match status" value="1"/>
</dbReference>
<dbReference type="GO" id="GO:0071949">
    <property type="term" value="F:FAD binding"/>
    <property type="evidence" value="ECO:0007669"/>
    <property type="project" value="InterPro"/>
</dbReference>
<keyword evidence="8" id="KW-1185">Reference proteome</keyword>
<keyword evidence="4" id="KW-0560">Oxidoreductase</keyword>
<evidence type="ECO:0000313" key="7">
    <source>
        <dbReference type="EMBL" id="KAF7374539.1"/>
    </source>
</evidence>
<dbReference type="Pfam" id="PF01494">
    <property type="entry name" value="FAD_binding_3"/>
    <property type="match status" value="1"/>
</dbReference>
<dbReference type="GO" id="GO:0004497">
    <property type="term" value="F:monooxygenase activity"/>
    <property type="evidence" value="ECO:0007669"/>
    <property type="project" value="UniProtKB-KW"/>
</dbReference>
<evidence type="ECO:0000256" key="1">
    <source>
        <dbReference type="ARBA" id="ARBA00007992"/>
    </source>
</evidence>
<comment type="similarity">
    <text evidence="1">Belongs to the paxM FAD-dependent monooxygenase family.</text>
</comment>
<reference evidence="7" key="1">
    <citation type="submission" date="2020-05" db="EMBL/GenBank/DDBJ databases">
        <title>Mycena genomes resolve the evolution of fungal bioluminescence.</title>
        <authorList>
            <person name="Tsai I.J."/>
        </authorList>
    </citation>
    <scope>NUCLEOTIDE SEQUENCE</scope>
    <source>
        <strain evidence="7">160909Yilan</strain>
    </source>
</reference>
<keyword evidence="3" id="KW-0274">FAD</keyword>
<dbReference type="PANTHER" id="PTHR13789">
    <property type="entry name" value="MONOOXYGENASE"/>
    <property type="match status" value="1"/>
</dbReference>
<keyword evidence="5" id="KW-0503">Monooxygenase</keyword>
<dbReference type="InterPro" id="IPR050493">
    <property type="entry name" value="FAD-dep_Monooxygenase_BioMet"/>
</dbReference>
<dbReference type="AlphaFoldDB" id="A0A8H6ZC39"/>